<evidence type="ECO:0000313" key="5">
    <source>
        <dbReference type="Proteomes" id="UP001139887"/>
    </source>
</evidence>
<keyword evidence="2" id="KW-1133">Transmembrane helix</keyword>
<name>A0A9W8M2I5_9FUNG</name>
<feature type="domain" description="Saccharopine dehydrogenase NADP binding" evidence="3">
    <location>
        <begin position="8"/>
        <end position="143"/>
    </location>
</feature>
<dbReference type="SUPFAM" id="SSF51735">
    <property type="entry name" value="NAD(P)-binding Rossmann-fold domains"/>
    <property type="match status" value="1"/>
</dbReference>
<dbReference type="OrthoDB" id="10268090at2759"/>
<dbReference type="GO" id="GO:0005811">
    <property type="term" value="C:lipid droplet"/>
    <property type="evidence" value="ECO:0007669"/>
    <property type="project" value="TreeGrafter"/>
</dbReference>
<evidence type="ECO:0000259" key="3">
    <source>
        <dbReference type="Pfam" id="PF03435"/>
    </source>
</evidence>
<dbReference type="InterPro" id="IPR036291">
    <property type="entry name" value="NAD(P)-bd_dom_sf"/>
</dbReference>
<dbReference type="EMBL" id="JANBUW010000009">
    <property type="protein sequence ID" value="KAJ2851723.1"/>
    <property type="molecule type" value="Genomic_DNA"/>
</dbReference>
<organism evidence="4 5">
    <name type="scientific">Coemansia brasiliensis</name>
    <dbReference type="NCBI Taxonomy" id="2650707"/>
    <lineage>
        <taxon>Eukaryota</taxon>
        <taxon>Fungi</taxon>
        <taxon>Fungi incertae sedis</taxon>
        <taxon>Zoopagomycota</taxon>
        <taxon>Kickxellomycotina</taxon>
        <taxon>Kickxellomycetes</taxon>
        <taxon>Kickxellales</taxon>
        <taxon>Kickxellaceae</taxon>
        <taxon>Coemansia</taxon>
    </lineage>
</organism>
<reference evidence="4" key="1">
    <citation type="submission" date="2022-07" db="EMBL/GenBank/DDBJ databases">
        <title>Phylogenomic reconstructions and comparative analyses of Kickxellomycotina fungi.</title>
        <authorList>
            <person name="Reynolds N.K."/>
            <person name="Stajich J.E."/>
            <person name="Barry K."/>
            <person name="Grigoriev I.V."/>
            <person name="Crous P."/>
            <person name="Smith M.E."/>
        </authorList>
    </citation>
    <scope>NUCLEOTIDE SEQUENCE</scope>
    <source>
        <strain evidence="4">NRRL 1566</strain>
    </source>
</reference>
<dbReference type="AlphaFoldDB" id="A0A9W8M2I5"/>
<sequence length="422" mass="46741">MVSRNYDILVWGATGFTGSHLVEYLALNAPTGTRIAIGGRNHDKIEQVRSRIAAKTPEAADALNSMDILVGDSLSTEDMRFVASQTRVVASTVGPYSIYGEQLIRACVEEGTDYCDITAEVPWVQRLNRELNEKAQAKNVHIVPMCGFDCIPADLGCLMLAKYAKRQFNEPLLHVKGSIVGIVGGVSGGTLATLANELGVQAKRVAKHVWARITGNLSRSLQATNGKETNRWVIHYDRTLGRWQTFWVMSMINSMAVKWASRVLQYGPAFSYAESMTSRNWLQAVGQGLGFLYVGVFMFFSWSRCLLYALRIIPRPGQGPSDEFMKKGYFSLHLEAFSQNKVFYGKVSGSSDPGYSETIKYLGESALCLAFDRDSSFRPGIYPPSVAMGSRLLERLRGKGCQFDVGMRQIAAVHNRSPKKTE</sequence>
<proteinExistence type="inferred from homology"/>
<dbReference type="Gene3D" id="3.40.50.720">
    <property type="entry name" value="NAD(P)-binding Rossmann-like Domain"/>
    <property type="match status" value="1"/>
</dbReference>
<evidence type="ECO:0000256" key="1">
    <source>
        <dbReference type="ARBA" id="ARBA00038048"/>
    </source>
</evidence>
<dbReference type="GO" id="GO:0009247">
    <property type="term" value="P:glycolipid biosynthetic process"/>
    <property type="evidence" value="ECO:0007669"/>
    <property type="project" value="TreeGrafter"/>
</dbReference>
<gene>
    <name evidence="4" type="ORF">IWW36_000868</name>
</gene>
<dbReference type="GO" id="GO:0005739">
    <property type="term" value="C:mitochondrion"/>
    <property type="evidence" value="ECO:0007669"/>
    <property type="project" value="TreeGrafter"/>
</dbReference>
<keyword evidence="2" id="KW-0472">Membrane</keyword>
<keyword evidence="5" id="KW-1185">Reference proteome</keyword>
<dbReference type="PANTHER" id="PTHR12286">
    <property type="entry name" value="SACCHAROPINE DEHYDROGENASE-LIKE OXIDOREDUCTASE"/>
    <property type="match status" value="1"/>
</dbReference>
<dbReference type="GO" id="GO:0005886">
    <property type="term" value="C:plasma membrane"/>
    <property type="evidence" value="ECO:0007669"/>
    <property type="project" value="TreeGrafter"/>
</dbReference>
<comment type="similarity">
    <text evidence="1">Belongs to the saccharopine dehydrogenase family.</text>
</comment>
<protein>
    <recommendedName>
        <fullName evidence="3">Saccharopine dehydrogenase NADP binding domain-containing protein</fullName>
    </recommendedName>
</protein>
<dbReference type="PANTHER" id="PTHR12286:SF5">
    <property type="entry name" value="SACCHAROPINE DEHYDROGENASE-LIKE OXIDOREDUCTASE"/>
    <property type="match status" value="1"/>
</dbReference>
<dbReference type="InterPro" id="IPR005097">
    <property type="entry name" value="Sacchrp_dh_NADP-bd"/>
</dbReference>
<dbReference type="Proteomes" id="UP001139887">
    <property type="component" value="Unassembled WGS sequence"/>
</dbReference>
<evidence type="ECO:0000313" key="4">
    <source>
        <dbReference type="EMBL" id="KAJ2851723.1"/>
    </source>
</evidence>
<evidence type="ECO:0000256" key="2">
    <source>
        <dbReference type="SAM" id="Phobius"/>
    </source>
</evidence>
<dbReference type="Pfam" id="PF03435">
    <property type="entry name" value="Sacchrp_dh_NADP"/>
    <property type="match status" value="1"/>
</dbReference>
<comment type="caution">
    <text evidence="4">The sequence shown here is derived from an EMBL/GenBank/DDBJ whole genome shotgun (WGS) entry which is preliminary data.</text>
</comment>
<keyword evidence="2" id="KW-0812">Transmembrane</keyword>
<feature type="transmembrane region" description="Helical" evidence="2">
    <location>
        <begin position="281"/>
        <end position="302"/>
    </location>
</feature>
<accession>A0A9W8M2I5</accession>
<dbReference type="InterPro" id="IPR051276">
    <property type="entry name" value="Saccharopine_DH-like_oxidrdct"/>
</dbReference>